<accession>A0A6F8XT29</accession>
<dbReference type="SUPFAM" id="SSF46785">
    <property type="entry name" value="Winged helix' DNA-binding domain"/>
    <property type="match status" value="1"/>
</dbReference>
<evidence type="ECO:0008006" key="3">
    <source>
        <dbReference type="Google" id="ProtNLM"/>
    </source>
</evidence>
<sequence>MGRPGDGPAGYPIGYWLKRLDGAIDGALAAAVGAEGLARRHWQTMNFLHEAPSDWPGLAEALRPFWTEGAIALDEVLSDLEGRALVVNDEGRYALTAEGKATRAKIAEKVNVTRRQLVNGVTREEYLATVQVLQRMTDNLEDAAADGPVS</sequence>
<evidence type="ECO:0000313" key="2">
    <source>
        <dbReference type="Proteomes" id="UP000502508"/>
    </source>
</evidence>
<keyword evidence="2" id="KW-1185">Reference proteome</keyword>
<dbReference type="Proteomes" id="UP000502508">
    <property type="component" value="Chromosome"/>
</dbReference>
<gene>
    <name evidence="1" type="ORF">Pflav_033080</name>
</gene>
<dbReference type="InterPro" id="IPR036390">
    <property type="entry name" value="WH_DNA-bd_sf"/>
</dbReference>
<dbReference type="EMBL" id="AP022870">
    <property type="protein sequence ID" value="BCB76898.1"/>
    <property type="molecule type" value="Genomic_DNA"/>
</dbReference>
<dbReference type="InterPro" id="IPR036388">
    <property type="entry name" value="WH-like_DNA-bd_sf"/>
</dbReference>
<protein>
    <recommendedName>
        <fullName evidence="3">MarR family transcriptional regulator</fullName>
    </recommendedName>
</protein>
<evidence type="ECO:0000313" key="1">
    <source>
        <dbReference type="EMBL" id="BCB76898.1"/>
    </source>
</evidence>
<dbReference type="AlphaFoldDB" id="A0A6F8XT29"/>
<dbReference type="KEGG" id="pfla:Pflav_033080"/>
<reference evidence="1 2" key="1">
    <citation type="submission" date="2020-03" db="EMBL/GenBank/DDBJ databases">
        <title>Whole genome shotgun sequence of Phytohabitans flavus NBRC 107702.</title>
        <authorList>
            <person name="Komaki H."/>
            <person name="Tamura T."/>
        </authorList>
    </citation>
    <scope>NUCLEOTIDE SEQUENCE [LARGE SCALE GENOMIC DNA]</scope>
    <source>
        <strain evidence="1 2">NBRC 107702</strain>
    </source>
</reference>
<organism evidence="1 2">
    <name type="scientific">Phytohabitans flavus</name>
    <dbReference type="NCBI Taxonomy" id="1076124"/>
    <lineage>
        <taxon>Bacteria</taxon>
        <taxon>Bacillati</taxon>
        <taxon>Actinomycetota</taxon>
        <taxon>Actinomycetes</taxon>
        <taxon>Micromonosporales</taxon>
        <taxon>Micromonosporaceae</taxon>
    </lineage>
</organism>
<reference evidence="1 2" key="2">
    <citation type="submission" date="2020-03" db="EMBL/GenBank/DDBJ databases">
        <authorList>
            <person name="Ichikawa N."/>
            <person name="Kimura A."/>
            <person name="Kitahashi Y."/>
            <person name="Uohara A."/>
        </authorList>
    </citation>
    <scope>NUCLEOTIDE SEQUENCE [LARGE SCALE GENOMIC DNA]</scope>
    <source>
        <strain evidence="1 2">NBRC 107702</strain>
    </source>
</reference>
<dbReference type="Gene3D" id="1.10.10.10">
    <property type="entry name" value="Winged helix-like DNA-binding domain superfamily/Winged helix DNA-binding domain"/>
    <property type="match status" value="1"/>
</dbReference>
<proteinExistence type="predicted"/>
<name>A0A6F8XT29_9ACTN</name>